<comment type="caution">
    <text evidence="3">The sequence shown here is derived from an EMBL/GenBank/DDBJ whole genome shotgun (WGS) entry which is preliminary data.</text>
</comment>
<keyword evidence="1" id="KW-0812">Transmembrane</keyword>
<proteinExistence type="predicted"/>
<name>X1TM95_9ZZZZ</name>
<feature type="domain" description="TRAP C4-dicarboxylate transport system permease DctM subunit" evidence="2">
    <location>
        <begin position="11"/>
        <end position="92"/>
    </location>
</feature>
<keyword evidence="1" id="KW-0472">Membrane</keyword>
<evidence type="ECO:0000259" key="2">
    <source>
        <dbReference type="Pfam" id="PF06808"/>
    </source>
</evidence>
<dbReference type="Pfam" id="PF06808">
    <property type="entry name" value="DctM"/>
    <property type="match status" value="1"/>
</dbReference>
<dbReference type="EMBL" id="BARW01013556">
    <property type="protein sequence ID" value="GAI81169.1"/>
    <property type="molecule type" value="Genomic_DNA"/>
</dbReference>
<dbReference type="InterPro" id="IPR010656">
    <property type="entry name" value="DctM"/>
</dbReference>
<evidence type="ECO:0000256" key="1">
    <source>
        <dbReference type="SAM" id="Phobius"/>
    </source>
</evidence>
<sequence>MSLEWITVLLFGTMFVLLAAGLPIAWVLGGGGIFLAFFLWGPESIAMALFGFNAVTSYGVLVCIPMFVFMGLILAESGIIDRLYVTLRNWIG</sequence>
<feature type="non-terminal residue" evidence="3">
    <location>
        <position position="92"/>
    </location>
</feature>
<accession>X1TM95</accession>
<feature type="transmembrane region" description="Helical" evidence="1">
    <location>
        <begin position="46"/>
        <end position="74"/>
    </location>
</feature>
<dbReference type="AlphaFoldDB" id="X1TM95"/>
<keyword evidence="1" id="KW-1133">Transmembrane helix</keyword>
<feature type="transmembrane region" description="Helical" evidence="1">
    <location>
        <begin position="7"/>
        <end position="40"/>
    </location>
</feature>
<protein>
    <recommendedName>
        <fullName evidence="2">TRAP C4-dicarboxylate transport system permease DctM subunit domain-containing protein</fullName>
    </recommendedName>
</protein>
<evidence type="ECO:0000313" key="3">
    <source>
        <dbReference type="EMBL" id="GAI81169.1"/>
    </source>
</evidence>
<organism evidence="3">
    <name type="scientific">marine sediment metagenome</name>
    <dbReference type="NCBI Taxonomy" id="412755"/>
    <lineage>
        <taxon>unclassified sequences</taxon>
        <taxon>metagenomes</taxon>
        <taxon>ecological metagenomes</taxon>
    </lineage>
</organism>
<reference evidence="3" key="1">
    <citation type="journal article" date="2014" name="Front. Microbiol.">
        <title>High frequency of phylogenetically diverse reductive dehalogenase-homologous genes in deep subseafloor sedimentary metagenomes.</title>
        <authorList>
            <person name="Kawai M."/>
            <person name="Futagami T."/>
            <person name="Toyoda A."/>
            <person name="Takaki Y."/>
            <person name="Nishi S."/>
            <person name="Hori S."/>
            <person name="Arai W."/>
            <person name="Tsubouchi T."/>
            <person name="Morono Y."/>
            <person name="Uchiyama I."/>
            <person name="Ito T."/>
            <person name="Fujiyama A."/>
            <person name="Inagaki F."/>
            <person name="Takami H."/>
        </authorList>
    </citation>
    <scope>NUCLEOTIDE SEQUENCE</scope>
    <source>
        <strain evidence="3">Expedition CK06-06</strain>
    </source>
</reference>
<gene>
    <name evidence="3" type="ORF">S12H4_24756</name>
</gene>